<gene>
    <name evidence="2" type="ORF">J2X94_001492</name>
</gene>
<accession>A0ABT9T7C2</accession>
<feature type="transmembrane region" description="Helical" evidence="1">
    <location>
        <begin position="12"/>
        <end position="37"/>
    </location>
</feature>
<keyword evidence="1" id="KW-0472">Membrane</keyword>
<feature type="transmembrane region" description="Helical" evidence="1">
    <location>
        <begin position="49"/>
        <end position="74"/>
    </location>
</feature>
<evidence type="ECO:0000313" key="3">
    <source>
        <dbReference type="Proteomes" id="UP001244623"/>
    </source>
</evidence>
<keyword evidence="1" id="KW-1133">Transmembrane helix</keyword>
<proteinExistence type="predicted"/>
<keyword evidence="1" id="KW-0812">Transmembrane</keyword>
<evidence type="ECO:0000313" key="2">
    <source>
        <dbReference type="EMBL" id="MDQ0019364.1"/>
    </source>
</evidence>
<sequence>MTKNDFYQLMVVIFMCLILFLVFDAASVLFASIIIYLKNGDFPFSWSDIVNSFLTTGYIGGVTLGICLWLKGLLQKRSGKNKR</sequence>
<dbReference type="RefSeq" id="WP_050680082.1">
    <property type="nucleotide sequence ID" value="NZ_JAUSSJ010000001.1"/>
</dbReference>
<keyword evidence="3" id="KW-1185">Reference proteome</keyword>
<reference evidence="2 3" key="1">
    <citation type="submission" date="2023-07" db="EMBL/GenBank/DDBJ databases">
        <title>Sorghum-associated microbial communities from plants grown in Nebraska, USA.</title>
        <authorList>
            <person name="Schachtman D."/>
        </authorList>
    </citation>
    <scope>NUCLEOTIDE SEQUENCE [LARGE SCALE GENOMIC DNA]</scope>
    <source>
        <strain evidence="2 3">CC49</strain>
    </source>
</reference>
<dbReference type="EMBL" id="JAUSSJ010000001">
    <property type="protein sequence ID" value="MDQ0019364.1"/>
    <property type="molecule type" value="Genomic_DNA"/>
</dbReference>
<organism evidence="2 3">
    <name type="scientific">[Curtobacterium] plantarum</name>
    <dbReference type="NCBI Taxonomy" id="221276"/>
    <lineage>
        <taxon>Bacteria</taxon>
        <taxon>Pseudomonadati</taxon>
        <taxon>Pseudomonadota</taxon>
        <taxon>Gammaproteobacteria</taxon>
        <taxon>Enterobacterales</taxon>
        <taxon>Erwiniaceae</taxon>
        <taxon>Pantoea</taxon>
    </lineage>
</organism>
<dbReference type="Proteomes" id="UP001244623">
    <property type="component" value="Unassembled WGS sequence"/>
</dbReference>
<name>A0ABT9T7C2_9GAMM</name>
<protein>
    <submittedName>
        <fullName evidence="2">RsiW-degrading membrane proteinase PrsW (M82 family)</fullName>
    </submittedName>
</protein>
<comment type="caution">
    <text evidence="2">The sequence shown here is derived from an EMBL/GenBank/DDBJ whole genome shotgun (WGS) entry which is preliminary data.</text>
</comment>
<evidence type="ECO:0000256" key="1">
    <source>
        <dbReference type="SAM" id="Phobius"/>
    </source>
</evidence>